<accession>A0A1A9UII4</accession>
<name>A0A1A9UII4_GLOAU</name>
<reference evidence="1" key="1">
    <citation type="submission" date="2020-05" db="UniProtKB">
        <authorList>
            <consortium name="EnsemblMetazoa"/>
        </authorList>
    </citation>
    <scope>IDENTIFICATION</scope>
    <source>
        <strain evidence="1">TTRI</strain>
    </source>
</reference>
<sequence length="275" mass="28947">MGLHSPTFNILEADAAALLNLSQLSLSTLSASLSSSDTLSASSTSANGAPFTSTVVAVVVVVSSSSTASVASDTSAEAFLSLPSFISLFFLLPSTLSSASPPPSLTPSSPSNWVLSSSGISSIKLRVPESKEGDLISTVVAVSSSSDNFLCNMGSEARREFSTPPTASPLGLKTKYKSISDNDIMPITRRCSSTTTKRCTSARTMRSSCGNDLSPQFKKKTSIRKFYAIVNSNIATSELIEPFSSVPGKFCQSTNPVRAVQVEYNESDDTEETFT</sequence>
<keyword evidence="2" id="KW-1185">Reference proteome</keyword>
<protein>
    <submittedName>
        <fullName evidence="1">Uncharacterized protein</fullName>
    </submittedName>
</protein>
<dbReference type="EnsemblMetazoa" id="GAUT005999-RA">
    <property type="protein sequence ID" value="GAUT005999-PA"/>
    <property type="gene ID" value="GAUT005999"/>
</dbReference>
<dbReference type="Proteomes" id="UP000078200">
    <property type="component" value="Unassembled WGS sequence"/>
</dbReference>
<evidence type="ECO:0000313" key="1">
    <source>
        <dbReference type="EnsemblMetazoa" id="GAUT005999-PA"/>
    </source>
</evidence>
<organism evidence="1 2">
    <name type="scientific">Glossina austeni</name>
    <name type="common">Savannah tsetse fly</name>
    <dbReference type="NCBI Taxonomy" id="7395"/>
    <lineage>
        <taxon>Eukaryota</taxon>
        <taxon>Metazoa</taxon>
        <taxon>Ecdysozoa</taxon>
        <taxon>Arthropoda</taxon>
        <taxon>Hexapoda</taxon>
        <taxon>Insecta</taxon>
        <taxon>Pterygota</taxon>
        <taxon>Neoptera</taxon>
        <taxon>Endopterygota</taxon>
        <taxon>Diptera</taxon>
        <taxon>Brachycera</taxon>
        <taxon>Muscomorpha</taxon>
        <taxon>Hippoboscoidea</taxon>
        <taxon>Glossinidae</taxon>
        <taxon>Glossina</taxon>
    </lineage>
</organism>
<evidence type="ECO:0000313" key="2">
    <source>
        <dbReference type="Proteomes" id="UP000078200"/>
    </source>
</evidence>
<dbReference type="VEuPathDB" id="VectorBase:GAUT005999"/>
<dbReference type="AlphaFoldDB" id="A0A1A9UII4"/>
<proteinExistence type="predicted"/>